<feature type="region of interest" description="Disordered" evidence="4">
    <location>
        <begin position="1"/>
        <end position="41"/>
    </location>
</feature>
<evidence type="ECO:0000313" key="6">
    <source>
        <dbReference type="EMBL" id="EER19455.1"/>
    </source>
</evidence>
<feature type="compositionally biased region" description="Basic and acidic residues" evidence="4">
    <location>
        <begin position="103"/>
        <end position="113"/>
    </location>
</feature>
<feature type="compositionally biased region" description="Basic residues" evidence="4">
    <location>
        <begin position="235"/>
        <end position="248"/>
    </location>
</feature>
<keyword evidence="3" id="KW-0206">Cytoskeleton</keyword>
<dbReference type="GO" id="GO:0061863">
    <property type="term" value="F:microtubule plus end polymerase"/>
    <property type="evidence" value="ECO:0007669"/>
    <property type="project" value="InterPro"/>
</dbReference>
<proteinExistence type="predicted"/>
<feature type="compositionally biased region" description="Low complexity" evidence="4">
    <location>
        <begin position="1675"/>
        <end position="1685"/>
    </location>
</feature>
<gene>
    <name evidence="6" type="ORF">Pmar_PMAR012435</name>
</gene>
<feature type="region of interest" description="Disordered" evidence="4">
    <location>
        <begin position="1728"/>
        <end position="1753"/>
    </location>
</feature>
<dbReference type="OMA" id="FTERECN"/>
<feature type="region of interest" description="Disordered" evidence="4">
    <location>
        <begin position="872"/>
        <end position="911"/>
    </location>
</feature>
<evidence type="ECO:0000256" key="4">
    <source>
        <dbReference type="SAM" id="MobiDB-lite"/>
    </source>
</evidence>
<evidence type="ECO:0000313" key="7">
    <source>
        <dbReference type="Proteomes" id="UP000007800"/>
    </source>
</evidence>
<organism evidence="7">
    <name type="scientific">Perkinsus marinus (strain ATCC 50983 / TXsc)</name>
    <dbReference type="NCBI Taxonomy" id="423536"/>
    <lineage>
        <taxon>Eukaryota</taxon>
        <taxon>Sar</taxon>
        <taxon>Alveolata</taxon>
        <taxon>Perkinsozoa</taxon>
        <taxon>Perkinsea</taxon>
        <taxon>Perkinsida</taxon>
        <taxon>Perkinsidae</taxon>
        <taxon>Perkinsus</taxon>
    </lineage>
</organism>
<dbReference type="OrthoDB" id="434569at2759"/>
<dbReference type="InterPro" id="IPR034085">
    <property type="entry name" value="TOG"/>
</dbReference>
<feature type="region of interest" description="Disordered" evidence="4">
    <location>
        <begin position="958"/>
        <end position="1004"/>
    </location>
</feature>
<dbReference type="InterPro" id="IPR045110">
    <property type="entry name" value="XMAP215"/>
</dbReference>
<dbReference type="GO" id="GO:0005856">
    <property type="term" value="C:cytoskeleton"/>
    <property type="evidence" value="ECO:0007669"/>
    <property type="project" value="UniProtKB-SubCell"/>
</dbReference>
<feature type="region of interest" description="Disordered" evidence="4">
    <location>
        <begin position="1667"/>
        <end position="1686"/>
    </location>
</feature>
<dbReference type="GO" id="GO:0046785">
    <property type="term" value="P:microtubule polymerization"/>
    <property type="evidence" value="ECO:0007669"/>
    <property type="project" value="InterPro"/>
</dbReference>
<dbReference type="InterPro" id="IPR016024">
    <property type="entry name" value="ARM-type_fold"/>
</dbReference>
<keyword evidence="7" id="KW-1185">Reference proteome</keyword>
<dbReference type="GeneID" id="9039716"/>
<dbReference type="RefSeq" id="XP_002787659.1">
    <property type="nucleotide sequence ID" value="XM_002787613.1"/>
</dbReference>
<feature type="compositionally biased region" description="Basic and acidic residues" evidence="4">
    <location>
        <begin position="1728"/>
        <end position="1742"/>
    </location>
</feature>
<feature type="domain" description="TOG" evidence="5">
    <location>
        <begin position="633"/>
        <end position="874"/>
    </location>
</feature>
<feature type="compositionally biased region" description="Low complexity" evidence="4">
    <location>
        <begin position="252"/>
        <end position="262"/>
    </location>
</feature>
<feature type="compositionally biased region" description="Polar residues" evidence="4">
    <location>
        <begin position="990"/>
        <end position="1001"/>
    </location>
</feature>
<comment type="subcellular location">
    <subcellularLocation>
        <location evidence="1">Cytoplasm</location>
        <location evidence="1">Cytoskeleton</location>
    </subcellularLocation>
</comment>
<name>C5K7C0_PERM5</name>
<dbReference type="PANTHER" id="PTHR12609">
    <property type="entry name" value="MICROTUBULE ASSOCIATED PROTEIN XMAP215"/>
    <property type="match status" value="1"/>
</dbReference>
<reference evidence="6 7" key="1">
    <citation type="submission" date="2008-07" db="EMBL/GenBank/DDBJ databases">
        <authorList>
            <person name="El-Sayed N."/>
            <person name="Caler E."/>
            <person name="Inman J."/>
            <person name="Amedeo P."/>
            <person name="Hass B."/>
            <person name="Wortman J."/>
        </authorList>
    </citation>
    <scope>NUCLEOTIDE SEQUENCE [LARGE SCALE GENOMIC DNA]</scope>
    <source>
        <strain evidence="7">ATCC 50983 / TXsc</strain>
    </source>
</reference>
<feature type="compositionally biased region" description="Basic and acidic residues" evidence="4">
    <location>
        <begin position="26"/>
        <end position="35"/>
    </location>
</feature>
<dbReference type="InterPro" id="IPR011989">
    <property type="entry name" value="ARM-like"/>
</dbReference>
<feature type="domain" description="TOG" evidence="5">
    <location>
        <begin position="356"/>
        <end position="598"/>
    </location>
</feature>
<dbReference type="Pfam" id="PF21041">
    <property type="entry name" value="XMAP215_CLASP_TOG"/>
    <property type="match status" value="1"/>
</dbReference>
<dbReference type="Proteomes" id="UP000007800">
    <property type="component" value="Unassembled WGS sequence"/>
</dbReference>
<dbReference type="SUPFAM" id="SSF48371">
    <property type="entry name" value="ARM repeat"/>
    <property type="match status" value="1"/>
</dbReference>
<feature type="region of interest" description="Disordered" evidence="4">
    <location>
        <begin position="1376"/>
        <end position="1422"/>
    </location>
</feature>
<feature type="region of interest" description="Disordered" evidence="4">
    <location>
        <begin position="89"/>
        <end position="265"/>
    </location>
</feature>
<feature type="domain" description="TOG" evidence="5">
    <location>
        <begin position="1081"/>
        <end position="1329"/>
    </location>
</feature>
<feature type="compositionally biased region" description="Polar residues" evidence="4">
    <location>
        <begin position="873"/>
        <end position="894"/>
    </location>
</feature>
<evidence type="ECO:0000259" key="5">
    <source>
        <dbReference type="SMART" id="SM01349"/>
    </source>
</evidence>
<evidence type="ECO:0000256" key="2">
    <source>
        <dbReference type="ARBA" id="ARBA00022490"/>
    </source>
</evidence>
<evidence type="ECO:0000256" key="3">
    <source>
        <dbReference type="ARBA" id="ARBA00023212"/>
    </source>
</evidence>
<dbReference type="GO" id="GO:0007051">
    <property type="term" value="P:spindle organization"/>
    <property type="evidence" value="ECO:0007669"/>
    <property type="project" value="InterPro"/>
</dbReference>
<keyword evidence="2" id="KW-0963">Cytoplasm</keyword>
<dbReference type="SMART" id="SM01349">
    <property type="entry name" value="TOG"/>
    <property type="match status" value="3"/>
</dbReference>
<dbReference type="GO" id="GO:0051010">
    <property type="term" value="F:microtubule plus-end binding"/>
    <property type="evidence" value="ECO:0007669"/>
    <property type="project" value="InterPro"/>
</dbReference>
<dbReference type="InterPro" id="IPR048491">
    <property type="entry name" value="XMAP215_CLASP_TOG"/>
</dbReference>
<feature type="compositionally biased region" description="Polar residues" evidence="4">
    <location>
        <begin position="1382"/>
        <end position="1391"/>
    </location>
</feature>
<feature type="compositionally biased region" description="Polar residues" evidence="4">
    <location>
        <begin position="115"/>
        <end position="124"/>
    </location>
</feature>
<dbReference type="Gene3D" id="1.25.10.10">
    <property type="entry name" value="Leucine-rich Repeat Variant"/>
    <property type="match status" value="3"/>
</dbReference>
<evidence type="ECO:0000256" key="1">
    <source>
        <dbReference type="ARBA" id="ARBA00004245"/>
    </source>
</evidence>
<protein>
    <submittedName>
        <fullName evidence="6">Microtubule associated protein xmap215, putative</fullName>
    </submittedName>
</protein>
<dbReference type="GO" id="GO:0030951">
    <property type="term" value="P:establishment or maintenance of microtubule cytoskeleton polarity"/>
    <property type="evidence" value="ECO:0007669"/>
    <property type="project" value="InterPro"/>
</dbReference>
<dbReference type="InParanoid" id="C5K7C0"/>
<feature type="region of interest" description="Disordered" evidence="4">
    <location>
        <begin position="297"/>
        <end position="354"/>
    </location>
</feature>
<dbReference type="EMBL" id="GG671079">
    <property type="protein sequence ID" value="EER19455.1"/>
    <property type="molecule type" value="Genomic_DNA"/>
</dbReference>
<sequence length="1753" mass="188691">MDLVRNFESTIKKRVRRPPLQPVLSERAKPTAKGDDSDDNTSAAFLKQVKGVAEGRFGIKVRSWREAIVSADIEEVEETSTVTVEVCEETTKQGEVPQSGPVAEERTPEREVEVSCTSSHNQDWATPFAGPEEEEDMGGGDQSENTKTGVVDSEVAPAGQPSGGGGVVEGNNEKDHAELMDVEEEEAPVVVASGKQEASLESVEGSVALPVAATPRQDQQTPMVKRTPSSSRGSQRSRRQSTSKKSARRNSTPAAAVTPVAPVEERAAPVVDSCETPVMPSTVTVVEEVVLKDETPRSVRIPTPKPSAVMGDVPVITPPPSKQNSPVKSSKAMAEGPHMGTFPQPLTTQGGGIPPDLEEEEPDYSGIPLEERLKDKRWQVRLSAYTEIDRTLAADNTEEKEKVATVELLLMSASVVTSETNPRSQEGACKAIAACTGASNFNLGPFLAGLLEKYISGNQKIQGFGVECLAKAIEGQEGLSKEVMEGVCGHAKGLLKPPKGKKMPAKGVTNKQLSGCLAALTSLLEAFGTTVIPPKEFLSLGVEACGSTDRGVKEAGYTLLVELYQWLPDVEACGNGLADNQMKEFKTRCERLGECQPKTPTRFAFGVKLPAEGATGAVSPGAVAQSTEDAAYDMLQPQDIFKMLPKDFVTSATKWVEKRDAIGQLTALAKKHKKMVTAAAAPVLGDSASSVVQCLMKVVKLDQNIPVATEACSALCAVANGLRGEMPHSRMLLLTMLTKIKEKNAGVLRQAIGCIDALLKYQSLSLDNRLVEDLAGVINDKNPIGRREVLGICSRALPFVSADLLLPMAETVLLPCLDESDKTVREAACTLGDLILTRDDSLQGVILTKLHTMTAARRKAIEERMKCLKVVSTPMSASTTKPSVPTMRTGSTPASGKGSRVREISAESTASRRVRVPAIRAPGGTANRINTRGAMQRRPVEPPLALPCGSAPAAVTPTGAATSGKGTGRGMMAPRPAIPRATSRPRGRSGVTTATTSQRAPGSSLLRQATLTSSSSTLEAGAALGVELIPAAGSRLRRQHNERHSMWPVEDIPEALVSALHHQWNQSVNTQDACSALLLRGFHSFRLLLASSSSTEKMFAPRGAFAEFVIAIDFWADFYRTVDDREKPLLDEVFDLVAKWCTWLLSTCKDNPQVWKSMLDLMDALLPTVNRQAARAYLWPFTERECNVFIPALLERMGHKMAAFRSHIKNLVTIHFVNTEALVPARGMVPMLINCIQTSKNKKSVADCLELLIGVLTQHQGTVTTGRAVKDVGRVLMSLYNDKDAAVRELAQTAIGHFVRSTGTEETIPRLREILMEPGFPLKQDHRNALNGKFDKWLLERGGGGGDSCLQSAPALPALPSEAPARLVTPGIVSPPPHAAQMKTTPKQQGMVTAKTRGLPPPPSMREPVPGVVASQEDSRGSSLVDIQNRSAESSTAVIPVEQHSVASSMMESCSSLREAEYPPAPHPGRVSGGSDWSIASTTPAEELALVCEEQLRGGHPVSIADLCKKTKELGESDPRQMLRHCDAFLNAAACAVELTLIARHGAEVKDSERVLDLANFLATSATALDECTSKSIKTFLRALLVSLSDREFRHKHYADWQRANMAVVTAMSNAETTIVYKALLELSREDERKGQLCVLITRCIDKLNRNLKNYLVPQHRKGDLIESGSMGDISPSGAAPGPSSVAFTSDDSIKRIVQTVCQIVGFAEVGEYMGVYVNDSDERQGWKNLMRDAEEQGRRNSDANASDRPVAG</sequence>
<accession>C5K7C0</accession>